<accession>A0A840YK33</accession>
<evidence type="ECO:0000259" key="3">
    <source>
        <dbReference type="Pfam" id="PF13372"/>
    </source>
</evidence>
<dbReference type="Pfam" id="PF13372">
    <property type="entry name" value="Alginate_exp"/>
    <property type="match status" value="1"/>
</dbReference>
<gene>
    <name evidence="4" type="ORF">FHT02_000476</name>
</gene>
<protein>
    <recommendedName>
        <fullName evidence="3">Alginate export domain-containing protein</fullName>
    </recommendedName>
</protein>
<name>A0A840YK33_9SPHN</name>
<dbReference type="Gene3D" id="2.40.160.100">
    <property type="match status" value="1"/>
</dbReference>
<sequence>MIQHPTARTLGAVALPFALLASTAASAQTAPAAAPSRDPGTQERANPTAASPAAESYPAAAAGDGVTTGGYNQSRWAEDWTRFRDPAKIDDPVDRLKYIPLAGDGDVYLTLSGELRLRVNHTTNPNLREGEAQRQDINRVFLGGDLHLGDHVRFYGELAHGGLSGLNLGNKLPNLSNDLALQQSFVDVTGDVGGVNLGVRYGRQTFADGPNLLVVPRDNNTLYFTYNGVRAWAQGKNVRADVFDFKPTEYGREGLGDDRIEDERRFSGISAGFVLPETLFGGSKLYLDPFIWRLRDDDASWGGVNARELRKYYGVHFWGDAGPVNIDWSVNHQGGDFNGRDIDAWQLLLAQSYRLGKDRSAPRVGFHFDYATGGGAYGTGKLRTALAPFGNNVYYSYQLFATPTNLIAFAPNVSFQAVPKVRATLEYQFSWRDSVHDAVYRANGTAFAGTQNVADRKIAETARAQIVWTISPRVSFTGRYEHLMAGPSLAKAGYRSSDFLAGWLSFRF</sequence>
<evidence type="ECO:0000313" key="4">
    <source>
        <dbReference type="EMBL" id="MBB5709270.1"/>
    </source>
</evidence>
<comment type="caution">
    <text evidence="4">The sequence shown here is derived from an EMBL/GenBank/DDBJ whole genome shotgun (WGS) entry which is preliminary data.</text>
</comment>
<evidence type="ECO:0000256" key="1">
    <source>
        <dbReference type="SAM" id="MobiDB-lite"/>
    </source>
</evidence>
<evidence type="ECO:0000256" key="2">
    <source>
        <dbReference type="SAM" id="SignalP"/>
    </source>
</evidence>
<dbReference type="InterPro" id="IPR025388">
    <property type="entry name" value="Alginate_export_dom"/>
</dbReference>
<proteinExistence type="predicted"/>
<dbReference type="AlphaFoldDB" id="A0A840YK33"/>
<feature type="compositionally biased region" description="Low complexity" evidence="1">
    <location>
        <begin position="49"/>
        <end position="65"/>
    </location>
</feature>
<dbReference type="RefSeq" id="WP_184083823.1">
    <property type="nucleotide sequence ID" value="NZ_JACIJF010000001.1"/>
</dbReference>
<keyword evidence="2" id="KW-0732">Signal</keyword>
<organism evidence="4 5">
    <name type="scientific">Sphingomonas xinjiangensis</name>
    <dbReference type="NCBI Taxonomy" id="643568"/>
    <lineage>
        <taxon>Bacteria</taxon>
        <taxon>Pseudomonadati</taxon>
        <taxon>Pseudomonadota</taxon>
        <taxon>Alphaproteobacteria</taxon>
        <taxon>Sphingomonadales</taxon>
        <taxon>Sphingomonadaceae</taxon>
        <taxon>Sphingomonas</taxon>
    </lineage>
</organism>
<feature type="region of interest" description="Disordered" evidence="1">
    <location>
        <begin position="29"/>
        <end position="68"/>
    </location>
</feature>
<feature type="domain" description="Alginate export" evidence="3">
    <location>
        <begin position="108"/>
        <end position="500"/>
    </location>
</feature>
<keyword evidence="5" id="KW-1185">Reference proteome</keyword>
<dbReference type="InterPro" id="IPR053728">
    <property type="entry name" value="Alginate_Permeability_Chnl"/>
</dbReference>
<feature type="chain" id="PRO_5032747568" description="Alginate export domain-containing protein" evidence="2">
    <location>
        <begin position="28"/>
        <end position="508"/>
    </location>
</feature>
<dbReference type="EMBL" id="JACIJF010000001">
    <property type="protein sequence ID" value="MBB5709270.1"/>
    <property type="molecule type" value="Genomic_DNA"/>
</dbReference>
<feature type="signal peptide" evidence="2">
    <location>
        <begin position="1"/>
        <end position="27"/>
    </location>
</feature>
<reference evidence="4 5" key="1">
    <citation type="submission" date="2020-08" db="EMBL/GenBank/DDBJ databases">
        <title>Genomic Encyclopedia of Type Strains, Phase IV (KMG-IV): sequencing the most valuable type-strain genomes for metagenomic binning, comparative biology and taxonomic classification.</title>
        <authorList>
            <person name="Goeker M."/>
        </authorList>
    </citation>
    <scope>NUCLEOTIDE SEQUENCE [LARGE SCALE GENOMIC DNA]</scope>
    <source>
        <strain evidence="4 5">DSM 26736</strain>
    </source>
</reference>
<dbReference type="Proteomes" id="UP000527143">
    <property type="component" value="Unassembled WGS sequence"/>
</dbReference>
<evidence type="ECO:0000313" key="5">
    <source>
        <dbReference type="Proteomes" id="UP000527143"/>
    </source>
</evidence>